<comment type="caution">
    <text evidence="2">The sequence shown here is derived from an EMBL/GenBank/DDBJ whole genome shotgun (WGS) entry which is preliminary data.</text>
</comment>
<feature type="non-terminal residue" evidence="2">
    <location>
        <position position="1"/>
    </location>
</feature>
<organism evidence="2">
    <name type="scientific">Tanacetum cinerariifolium</name>
    <name type="common">Dalmatian daisy</name>
    <name type="synonym">Chrysanthemum cinerariifolium</name>
    <dbReference type="NCBI Taxonomy" id="118510"/>
    <lineage>
        <taxon>Eukaryota</taxon>
        <taxon>Viridiplantae</taxon>
        <taxon>Streptophyta</taxon>
        <taxon>Embryophyta</taxon>
        <taxon>Tracheophyta</taxon>
        <taxon>Spermatophyta</taxon>
        <taxon>Magnoliopsida</taxon>
        <taxon>eudicotyledons</taxon>
        <taxon>Gunneridae</taxon>
        <taxon>Pentapetalae</taxon>
        <taxon>asterids</taxon>
        <taxon>campanulids</taxon>
        <taxon>Asterales</taxon>
        <taxon>Asteraceae</taxon>
        <taxon>Asteroideae</taxon>
        <taxon>Anthemideae</taxon>
        <taxon>Anthemidinae</taxon>
        <taxon>Tanacetum</taxon>
    </lineage>
</organism>
<feature type="region of interest" description="Disordered" evidence="1">
    <location>
        <begin position="1"/>
        <end position="56"/>
    </location>
</feature>
<gene>
    <name evidence="2" type="ORF">Tci_891577</name>
</gene>
<sequence>TQRQIHKREGGGNSDRGGWTDLDDTDSGLFKRRNSPRRQEGGTKAPPQGPTIRVNGGNSLQAVVPYAMVKMCWTAPSGVCDERNS</sequence>
<name>A0A699UED7_TANCI</name>
<dbReference type="EMBL" id="BKCJ011315899">
    <property type="protein sequence ID" value="GFD19608.1"/>
    <property type="molecule type" value="Genomic_DNA"/>
</dbReference>
<dbReference type="AlphaFoldDB" id="A0A699UED7"/>
<accession>A0A699UED7</accession>
<proteinExistence type="predicted"/>
<evidence type="ECO:0000313" key="2">
    <source>
        <dbReference type="EMBL" id="GFD19608.1"/>
    </source>
</evidence>
<evidence type="ECO:0000256" key="1">
    <source>
        <dbReference type="SAM" id="MobiDB-lite"/>
    </source>
</evidence>
<reference evidence="2" key="1">
    <citation type="journal article" date="2019" name="Sci. Rep.">
        <title>Draft genome of Tanacetum cinerariifolium, the natural source of mosquito coil.</title>
        <authorList>
            <person name="Yamashiro T."/>
            <person name="Shiraishi A."/>
            <person name="Satake H."/>
            <person name="Nakayama K."/>
        </authorList>
    </citation>
    <scope>NUCLEOTIDE SEQUENCE</scope>
</reference>
<protein>
    <submittedName>
        <fullName evidence="2">Uncharacterized protein</fullName>
    </submittedName>
</protein>